<sequence>MVMVCTHPGRFLEGFYKKLHSKSAGPYKITKKISSNAYVLELPSKMGISPIFNVEDLSAYYGHSDCPMVPLPKLPLVPPTNELEDILDEKLISTASGDYQKFLVKWKNLPLSECSWITAEDLYHLNPELYEQYHAFNSPGSSSLKPGRDGGDRSMHYKTYSGKKKANKQVLIWHGEDSWDFD</sequence>
<gene>
    <name evidence="3" type="primary">LOC104586982</name>
</gene>
<dbReference type="InterPro" id="IPR056924">
    <property type="entry name" value="SH3_Tf2-1"/>
</dbReference>
<dbReference type="Proteomes" id="UP000189703">
    <property type="component" value="Unplaced"/>
</dbReference>
<dbReference type="Pfam" id="PF00385">
    <property type="entry name" value="Chromo"/>
    <property type="match status" value="1"/>
</dbReference>
<dbReference type="SMART" id="SM00298">
    <property type="entry name" value="CHROMO"/>
    <property type="match status" value="1"/>
</dbReference>
<dbReference type="SUPFAM" id="SSF54160">
    <property type="entry name" value="Chromo domain-like"/>
    <property type="match status" value="1"/>
</dbReference>
<dbReference type="Gene3D" id="2.40.50.40">
    <property type="match status" value="1"/>
</dbReference>
<evidence type="ECO:0000313" key="2">
    <source>
        <dbReference type="Proteomes" id="UP000189703"/>
    </source>
</evidence>
<protein>
    <submittedName>
        <fullName evidence="3">Uncharacterized protein LOC104586982</fullName>
    </submittedName>
</protein>
<name>A0A1U7YU27_NELNU</name>
<reference evidence="3" key="1">
    <citation type="submission" date="2025-08" db="UniProtKB">
        <authorList>
            <consortium name="RefSeq"/>
        </authorList>
    </citation>
    <scope>IDENTIFICATION</scope>
</reference>
<dbReference type="PROSITE" id="PS50013">
    <property type="entry name" value="CHROMO_2"/>
    <property type="match status" value="1"/>
</dbReference>
<evidence type="ECO:0000313" key="3">
    <source>
        <dbReference type="RefSeq" id="XP_010242694.1"/>
    </source>
</evidence>
<dbReference type="OrthoDB" id="1648721at2759"/>
<organism evidence="2 3">
    <name type="scientific">Nelumbo nucifera</name>
    <name type="common">Sacred lotus</name>
    <dbReference type="NCBI Taxonomy" id="4432"/>
    <lineage>
        <taxon>Eukaryota</taxon>
        <taxon>Viridiplantae</taxon>
        <taxon>Streptophyta</taxon>
        <taxon>Embryophyta</taxon>
        <taxon>Tracheophyta</taxon>
        <taxon>Spermatophyta</taxon>
        <taxon>Magnoliopsida</taxon>
        <taxon>Proteales</taxon>
        <taxon>Nelumbonaceae</taxon>
        <taxon>Nelumbo</taxon>
    </lineage>
</organism>
<feature type="domain" description="Chromo" evidence="1">
    <location>
        <begin position="81"/>
        <end position="145"/>
    </location>
</feature>
<proteinExistence type="predicted"/>
<keyword evidence="2" id="KW-1185">Reference proteome</keyword>
<dbReference type="InterPro" id="IPR016197">
    <property type="entry name" value="Chromo-like_dom_sf"/>
</dbReference>
<dbReference type="Pfam" id="PF24626">
    <property type="entry name" value="SH3_Tf2-1"/>
    <property type="match status" value="1"/>
</dbReference>
<dbReference type="InterPro" id="IPR000953">
    <property type="entry name" value="Chromo/chromo_shadow_dom"/>
</dbReference>
<dbReference type="RefSeq" id="XP_010242694.1">
    <property type="nucleotide sequence ID" value="XM_010244392.1"/>
</dbReference>
<dbReference type="eggNOG" id="KOG0017">
    <property type="taxonomic scope" value="Eukaryota"/>
</dbReference>
<dbReference type="AlphaFoldDB" id="A0A1U7YU27"/>
<evidence type="ECO:0000259" key="1">
    <source>
        <dbReference type="PROSITE" id="PS50013"/>
    </source>
</evidence>
<accession>A0A1U7YU27</accession>
<dbReference type="InterPro" id="IPR023780">
    <property type="entry name" value="Chromo_domain"/>
</dbReference>
<dbReference type="InParanoid" id="A0A1U7YU27"/>
<dbReference type="GeneID" id="104586982"/>
<dbReference type="KEGG" id="nnu:104586982"/>